<dbReference type="Proteomes" id="UP000887572">
    <property type="component" value="Unplaced"/>
</dbReference>
<evidence type="ECO:0000313" key="2">
    <source>
        <dbReference type="Proteomes" id="UP000887572"/>
    </source>
</evidence>
<proteinExistence type="predicted"/>
<evidence type="ECO:0000256" key="1">
    <source>
        <dbReference type="SAM" id="MobiDB-lite"/>
    </source>
</evidence>
<organism evidence="2 3">
    <name type="scientific">Globodera rostochiensis</name>
    <name type="common">Golden nematode worm</name>
    <name type="synonym">Heterodera rostochiensis</name>
    <dbReference type="NCBI Taxonomy" id="31243"/>
    <lineage>
        <taxon>Eukaryota</taxon>
        <taxon>Metazoa</taxon>
        <taxon>Ecdysozoa</taxon>
        <taxon>Nematoda</taxon>
        <taxon>Chromadorea</taxon>
        <taxon>Rhabditida</taxon>
        <taxon>Tylenchina</taxon>
        <taxon>Tylenchomorpha</taxon>
        <taxon>Tylenchoidea</taxon>
        <taxon>Heteroderidae</taxon>
        <taxon>Heteroderinae</taxon>
        <taxon>Globodera</taxon>
    </lineage>
</organism>
<protein>
    <submittedName>
        <fullName evidence="3">C2H2-type domain-containing protein</fullName>
    </submittedName>
</protein>
<sequence length="331" mass="36688">MRGQQQQIGLNSAADEQAQFPFSNSEHPSGRCEFLPPTAAAWRAAAFSVPSLHGTVSEGTAREQLLIRPTEDGAQVVIDFCACPTCPARFGTESALRAHLKTGLVICGLCGKHYCSETLFQAHWCPLKYRFLSSCNADHKLTAKERRAVHFLLNKAVPVAVRADLFEMEENPKNCIHKKDDGDQQQQQQQKVNESILRVSFLEQASTLLANNNQSLVSSPTRPSSTSGSTSGQSTSSDSTSNLLSRLLLRELRECAFVDQLRMHRDFKRSHCKRCFQNWLSSNVAGGACQIEIKPRPGAIVRVCKNCGAKRRFTTANPSYRSRNEKEGNFA</sequence>
<feature type="compositionally biased region" description="Low complexity" evidence="1">
    <location>
        <begin position="215"/>
        <end position="239"/>
    </location>
</feature>
<dbReference type="AlphaFoldDB" id="A0A914GNQ2"/>
<dbReference type="Pfam" id="PF04032">
    <property type="entry name" value="Rpr2"/>
    <property type="match status" value="1"/>
</dbReference>
<dbReference type="WBParaSite" id="Gr19_v10_g1002.t2">
    <property type="protein sequence ID" value="Gr19_v10_g1002.t2"/>
    <property type="gene ID" value="Gr19_v10_g1002"/>
</dbReference>
<keyword evidence="2" id="KW-1185">Reference proteome</keyword>
<name>A0A914GNQ2_GLORO</name>
<dbReference type="GO" id="GO:0006396">
    <property type="term" value="P:RNA processing"/>
    <property type="evidence" value="ECO:0007669"/>
    <property type="project" value="InterPro"/>
</dbReference>
<accession>A0A914GNQ2</accession>
<evidence type="ECO:0000313" key="3">
    <source>
        <dbReference type="WBParaSite" id="Gr19_v10_g1002.t2"/>
    </source>
</evidence>
<reference evidence="3" key="1">
    <citation type="submission" date="2022-11" db="UniProtKB">
        <authorList>
            <consortium name="WormBaseParasite"/>
        </authorList>
    </citation>
    <scope>IDENTIFICATION</scope>
</reference>
<feature type="region of interest" description="Disordered" evidence="1">
    <location>
        <begin position="213"/>
        <end position="239"/>
    </location>
</feature>
<dbReference type="InterPro" id="IPR007175">
    <property type="entry name" value="Rpr2/Snm1/Rpp21"/>
</dbReference>